<feature type="transmembrane region" description="Helical" evidence="8">
    <location>
        <begin position="379"/>
        <end position="403"/>
    </location>
</feature>
<dbReference type="eggNOG" id="KOG2443">
    <property type="taxonomic scope" value="Eukaryota"/>
</dbReference>
<feature type="transmembrane region" description="Helical" evidence="8">
    <location>
        <begin position="268"/>
        <end position="285"/>
    </location>
</feature>
<reference evidence="11" key="2">
    <citation type="submission" date="2020-12" db="UniProtKB">
        <authorList>
            <consortium name="WormBaseParasite"/>
        </authorList>
    </citation>
    <scope>IDENTIFICATION</scope>
</reference>
<organism evidence="9">
    <name type="scientific">Strongyloides ratti</name>
    <name type="common">Parasitic roundworm</name>
    <dbReference type="NCBI Taxonomy" id="34506"/>
    <lineage>
        <taxon>Eukaryota</taxon>
        <taxon>Metazoa</taxon>
        <taxon>Ecdysozoa</taxon>
        <taxon>Nematoda</taxon>
        <taxon>Chromadorea</taxon>
        <taxon>Rhabditida</taxon>
        <taxon>Tylenchina</taxon>
        <taxon>Panagrolaimomorpha</taxon>
        <taxon>Strongyloidoidea</taxon>
        <taxon>Strongyloididae</taxon>
        <taxon>Strongyloides</taxon>
    </lineage>
</organism>
<dbReference type="AlphaFoldDB" id="A0A090LK86"/>
<dbReference type="GeneID" id="36382500"/>
<evidence type="ECO:0000313" key="9">
    <source>
        <dbReference type="EMBL" id="CEF70128.1"/>
    </source>
</evidence>
<dbReference type="GO" id="GO:0033619">
    <property type="term" value="P:membrane protein proteolysis"/>
    <property type="evidence" value="ECO:0007669"/>
    <property type="project" value="TreeGrafter"/>
</dbReference>
<dbReference type="InterPro" id="IPR006639">
    <property type="entry name" value="Preselin/SPP"/>
</dbReference>
<sequence>MAQAATTTPLPMTESTTAPPKIVFEIHEQILASVVLYSMTLLCVIWGSVRSLKYIKKCINKKEKIEASISTKKALKFPITASIVLFSLYLLFKCDTECRMNAFDKVKQYVPENAVKFFTDSYDVYQSKIEKFLPKENSEIGEVKPPTTAVEKVKFFFKNNVKPMINSENMMFALLILLCYEGSVALANLFHPMVSKIFQILSFGKFKRKNYRIKFDDGTKDMTEDEAEDASEEVWSNTSKIYYDNYYIYTLMFFGLIGLRHVLERHWITNNLIGIAFSIVGIEMLHLSSFKAGCILLTGLFFYDIFWVFGTEVMTTVAKNIDAPILLQFPQDILRVGIMANKHSMIGLGDIVIPGIFIALIYRFDNRDYLLGKEQGRKFFYFFITIIAYAIGLLITMGVMHLFKAAQPALLYLVPCCIIIPFVVAHLRGDSSSLWNYNEEQFVDPKKDEKDEKKTN</sequence>
<evidence type="ECO:0000256" key="2">
    <source>
        <dbReference type="ARBA" id="ARBA00006859"/>
    </source>
</evidence>
<keyword evidence="5" id="KW-0256">Endoplasmic reticulum</keyword>
<feature type="transmembrane region" description="Helical" evidence="8">
    <location>
        <begin position="409"/>
        <end position="427"/>
    </location>
</feature>
<comment type="similarity">
    <text evidence="2">Belongs to the peptidase A22B family.</text>
</comment>
<dbReference type="OMA" id="RHWITNN"/>
<dbReference type="OrthoDB" id="5856654at2759"/>
<dbReference type="PANTHER" id="PTHR12174:SF23">
    <property type="entry name" value="MINOR HISTOCOMPATIBILITY ANTIGEN H13"/>
    <property type="match status" value="1"/>
</dbReference>
<keyword evidence="7 8" id="KW-0472">Membrane</keyword>
<dbReference type="GO" id="GO:0040019">
    <property type="term" value="P:positive regulation of embryonic development"/>
    <property type="evidence" value="ECO:0007669"/>
    <property type="project" value="EnsemblMetazoa"/>
</dbReference>
<keyword evidence="3 8" id="KW-0812">Transmembrane</keyword>
<dbReference type="EMBL" id="LN609529">
    <property type="protein sequence ID" value="CEF70128.1"/>
    <property type="molecule type" value="Genomic_DNA"/>
</dbReference>
<accession>A0A090LK86</accession>
<dbReference type="InterPro" id="IPR007369">
    <property type="entry name" value="Peptidase_A22B_SPP"/>
</dbReference>
<evidence type="ECO:0000256" key="3">
    <source>
        <dbReference type="ARBA" id="ARBA00022692"/>
    </source>
</evidence>
<keyword evidence="6 8" id="KW-1133">Transmembrane helix</keyword>
<reference evidence="9 10" key="1">
    <citation type="submission" date="2014-09" db="EMBL/GenBank/DDBJ databases">
        <authorList>
            <person name="Martin A.A."/>
        </authorList>
    </citation>
    <scope>NUCLEOTIDE SEQUENCE</scope>
    <source>
        <strain evidence="10">ED321</strain>
        <strain evidence="9">ED321 Heterogonic</strain>
    </source>
</reference>
<keyword evidence="4" id="KW-0378">Hydrolase</keyword>
<evidence type="ECO:0000256" key="1">
    <source>
        <dbReference type="ARBA" id="ARBA00004477"/>
    </source>
</evidence>
<dbReference type="WormBase" id="SRAE_2000476500">
    <property type="protein sequence ID" value="SRP05332"/>
    <property type="gene ID" value="WBGene00265007"/>
</dbReference>
<dbReference type="GO" id="GO:0061062">
    <property type="term" value="P:regulation of nematode larval development"/>
    <property type="evidence" value="ECO:0007669"/>
    <property type="project" value="EnsemblMetazoa"/>
</dbReference>
<name>A0A090LK86_STRRB</name>
<proteinExistence type="inferred from homology"/>
<comment type="subcellular location">
    <subcellularLocation>
        <location evidence="1">Endoplasmic reticulum membrane</location>
        <topology evidence="1">Multi-pass membrane protein</topology>
    </subcellularLocation>
</comment>
<evidence type="ECO:0000256" key="6">
    <source>
        <dbReference type="ARBA" id="ARBA00022989"/>
    </source>
</evidence>
<dbReference type="CTD" id="36382500"/>
<evidence type="ECO:0000256" key="7">
    <source>
        <dbReference type="ARBA" id="ARBA00023136"/>
    </source>
</evidence>
<dbReference type="GO" id="GO:0098553">
    <property type="term" value="C:lumenal side of endoplasmic reticulum membrane"/>
    <property type="evidence" value="ECO:0007669"/>
    <property type="project" value="TreeGrafter"/>
</dbReference>
<dbReference type="GO" id="GO:0042500">
    <property type="term" value="F:aspartic endopeptidase activity, intramembrane cleaving"/>
    <property type="evidence" value="ECO:0007669"/>
    <property type="project" value="EnsemblMetazoa"/>
</dbReference>
<evidence type="ECO:0000313" key="12">
    <source>
        <dbReference type="WormBase" id="SRAE_2000476500"/>
    </source>
</evidence>
<dbReference type="WBParaSite" id="SRAE_2000476500.1">
    <property type="protein sequence ID" value="SRAE_2000476500.1"/>
    <property type="gene ID" value="WBGene00265007"/>
</dbReference>
<dbReference type="PANTHER" id="PTHR12174">
    <property type="entry name" value="SIGNAL PEPTIDE PEPTIDASE"/>
    <property type="match status" value="1"/>
</dbReference>
<dbReference type="GO" id="GO:0006465">
    <property type="term" value="P:signal peptide processing"/>
    <property type="evidence" value="ECO:0007669"/>
    <property type="project" value="TreeGrafter"/>
</dbReference>
<dbReference type="Pfam" id="PF04258">
    <property type="entry name" value="Peptidase_A22B"/>
    <property type="match status" value="1"/>
</dbReference>
<feature type="transmembrane region" description="Helical" evidence="8">
    <location>
        <begin position="170"/>
        <end position="190"/>
    </location>
</feature>
<dbReference type="STRING" id="34506.A0A090LK86"/>
<dbReference type="GO" id="GO:0042395">
    <property type="term" value="P:ecdysis, collagen and cuticulin-based cuticle"/>
    <property type="evidence" value="ECO:0007669"/>
    <property type="project" value="EnsemblMetazoa"/>
</dbReference>
<evidence type="ECO:0000256" key="8">
    <source>
        <dbReference type="SAM" id="Phobius"/>
    </source>
</evidence>
<feature type="transmembrane region" description="Helical" evidence="8">
    <location>
        <begin position="30"/>
        <end position="52"/>
    </location>
</feature>
<feature type="transmembrane region" description="Helical" evidence="8">
    <location>
        <begin position="345"/>
        <end position="364"/>
    </location>
</feature>
<keyword evidence="10" id="KW-1185">Reference proteome</keyword>
<protein>
    <submittedName>
        <fullName evidence="9 11">Minor histocompatibility antigen H13</fullName>
    </submittedName>
</protein>
<dbReference type="Proteomes" id="UP000035682">
    <property type="component" value="Unplaced"/>
</dbReference>
<dbReference type="GO" id="GO:0098554">
    <property type="term" value="C:cytoplasmic side of endoplasmic reticulum membrane"/>
    <property type="evidence" value="ECO:0007669"/>
    <property type="project" value="TreeGrafter"/>
</dbReference>
<feature type="transmembrane region" description="Helical" evidence="8">
    <location>
        <begin position="246"/>
        <end position="262"/>
    </location>
</feature>
<dbReference type="RefSeq" id="XP_024509327.1">
    <property type="nucleotide sequence ID" value="XM_024643682.1"/>
</dbReference>
<feature type="transmembrane region" description="Helical" evidence="8">
    <location>
        <begin position="292"/>
        <end position="310"/>
    </location>
</feature>
<evidence type="ECO:0000313" key="11">
    <source>
        <dbReference type="WBParaSite" id="SRAE_2000476500.1"/>
    </source>
</evidence>
<evidence type="ECO:0000256" key="5">
    <source>
        <dbReference type="ARBA" id="ARBA00022824"/>
    </source>
</evidence>
<evidence type="ECO:0000256" key="4">
    <source>
        <dbReference type="ARBA" id="ARBA00022801"/>
    </source>
</evidence>
<dbReference type="SMART" id="SM00730">
    <property type="entry name" value="PSN"/>
    <property type="match status" value="1"/>
</dbReference>
<evidence type="ECO:0000313" key="10">
    <source>
        <dbReference type="Proteomes" id="UP000035682"/>
    </source>
</evidence>
<gene>
    <name evidence="9 11 12" type="ORF">SRAE_2000476500</name>
</gene>